<dbReference type="Proteomes" id="UP000019151">
    <property type="component" value="Chromosome"/>
</dbReference>
<protein>
    <recommendedName>
        <fullName evidence="4">Lipoprotein</fullName>
    </recommendedName>
</protein>
<dbReference type="RefSeq" id="WP_025412876.1">
    <property type="nucleotide sequence ID" value="NZ_CP007128.1"/>
</dbReference>
<dbReference type="PROSITE" id="PS51257">
    <property type="entry name" value="PROKAR_LIPOPROTEIN"/>
    <property type="match status" value="1"/>
</dbReference>
<reference evidence="2 3" key="1">
    <citation type="journal article" date="2014" name="Genome Announc.">
        <title>Genome Sequence and Methylome of Soil Bacterium Gemmatirosa kalamazoonensis KBS708T, a Member of the Rarely Cultivated Gemmatimonadetes Phylum.</title>
        <authorList>
            <person name="Debruyn J.M."/>
            <person name="Radosevich M."/>
            <person name="Wommack K.E."/>
            <person name="Polson S.W."/>
            <person name="Hauser L.J."/>
            <person name="Fawaz M.N."/>
            <person name="Korlach J."/>
            <person name="Tsai Y.C."/>
        </authorList>
    </citation>
    <scope>NUCLEOTIDE SEQUENCE [LARGE SCALE GENOMIC DNA]</scope>
    <source>
        <strain evidence="2 3">KBS708</strain>
    </source>
</reference>
<evidence type="ECO:0008006" key="4">
    <source>
        <dbReference type="Google" id="ProtNLM"/>
    </source>
</evidence>
<dbReference type="STRING" id="861299.J421_3890"/>
<evidence type="ECO:0000313" key="3">
    <source>
        <dbReference type="Proteomes" id="UP000019151"/>
    </source>
</evidence>
<keyword evidence="3" id="KW-1185">Reference proteome</keyword>
<dbReference type="InParanoid" id="W0RLU3"/>
<dbReference type="OrthoDB" id="9775830at2"/>
<name>W0RLU3_9BACT</name>
<organism evidence="2 3">
    <name type="scientific">Gemmatirosa kalamazoonensis</name>
    <dbReference type="NCBI Taxonomy" id="861299"/>
    <lineage>
        <taxon>Bacteria</taxon>
        <taxon>Pseudomonadati</taxon>
        <taxon>Gemmatimonadota</taxon>
        <taxon>Gemmatimonadia</taxon>
        <taxon>Gemmatimonadales</taxon>
        <taxon>Gemmatimonadaceae</taxon>
        <taxon>Gemmatirosa</taxon>
    </lineage>
</organism>
<sequence length="331" mass="36839">MRRALIASALLAGMTACAPLRRGATYDEQIWLPASHNWTFRAAYPSVDRLFNAFDYGHARVYDRLARRAPAADIERADYDWITTRLLRHPPSVPLDEAAIGPAYVRLAPELRAAFEWAHMLHRQLYDVCADARLTPAQRDAAAAAVLRYYRSRPDLALSTVPKRMGLMESGPHALGFRRAHPRYNGLLWSYHWLQMTLYDALLAGGSRAERDANVRAVTARFFAMLDDAPRTTPADMPMAAAIAPAFAARYPEAAIVFDNLHALHDVVADILAAPGVPDAERRRLLLGALTAYRDDVTQATTVAEWRDMAEMMDLARMGGAARDAFGARRP</sequence>
<feature type="signal peptide" evidence="1">
    <location>
        <begin position="1"/>
        <end position="18"/>
    </location>
</feature>
<keyword evidence="1" id="KW-0732">Signal</keyword>
<gene>
    <name evidence="2" type="ORF">J421_3890</name>
</gene>
<dbReference type="eggNOG" id="COG4319">
    <property type="taxonomic scope" value="Bacteria"/>
</dbReference>
<dbReference type="HOGENOM" id="CLU_838774_0_0_0"/>
<evidence type="ECO:0000256" key="1">
    <source>
        <dbReference type="SAM" id="SignalP"/>
    </source>
</evidence>
<evidence type="ECO:0000313" key="2">
    <source>
        <dbReference type="EMBL" id="AHG91427.1"/>
    </source>
</evidence>
<dbReference type="AlphaFoldDB" id="W0RLU3"/>
<accession>W0RLU3</accession>
<feature type="chain" id="PRO_5004794370" description="Lipoprotein" evidence="1">
    <location>
        <begin position="19"/>
        <end position="331"/>
    </location>
</feature>
<proteinExistence type="predicted"/>
<dbReference type="KEGG" id="gba:J421_3890"/>
<dbReference type="EMBL" id="CP007128">
    <property type="protein sequence ID" value="AHG91427.1"/>
    <property type="molecule type" value="Genomic_DNA"/>
</dbReference>